<comment type="subunit">
    <text evidence="12">Homodimer. Interacts with RNA polymerase (RNAP), interacts with the Spt4-Spt5 complex.</text>
</comment>
<dbReference type="InterPro" id="IPR036866">
    <property type="entry name" value="RibonucZ/Hydroxyglut_hydro"/>
</dbReference>
<gene>
    <name evidence="12" type="primary">fttA</name>
    <name evidence="16" type="ORF">ENM88_07305</name>
    <name evidence="15" type="ORF">ENP77_00665</name>
</gene>
<dbReference type="EMBL" id="DRZM01000210">
    <property type="protein sequence ID" value="HHP05531.1"/>
    <property type="molecule type" value="Genomic_DNA"/>
</dbReference>
<comment type="cofactor">
    <cofactor evidence="12">
        <name>Zn(2+)</name>
        <dbReference type="ChEBI" id="CHEBI:29105"/>
    </cofactor>
    <text evidence="12">Binds 2 Zn(2+) ions, which are required for nuclease activity.</text>
</comment>
<keyword evidence="9 12" id="KW-0805">Transcription regulation</keyword>
<dbReference type="GO" id="GO:0003677">
    <property type="term" value="F:DNA binding"/>
    <property type="evidence" value="ECO:0007669"/>
    <property type="project" value="UniProtKB-KW"/>
</dbReference>
<feature type="binding site" evidence="12">
    <location>
        <position position="327"/>
    </location>
    <ligand>
        <name>Zn(2+)</name>
        <dbReference type="ChEBI" id="CHEBI:29105"/>
        <label>1</label>
    </ligand>
</feature>
<dbReference type="Pfam" id="PF07521">
    <property type="entry name" value="RMMBL"/>
    <property type="match status" value="1"/>
</dbReference>
<dbReference type="Pfam" id="PF10996">
    <property type="entry name" value="Beta-Casp"/>
    <property type="match status" value="1"/>
</dbReference>
<evidence type="ECO:0000313" key="15">
    <source>
        <dbReference type="EMBL" id="HEB48299.1"/>
    </source>
</evidence>
<feature type="binding site" evidence="12">
    <location>
        <position position="242"/>
    </location>
    <ligand>
        <name>Zn(2+)</name>
        <dbReference type="ChEBI" id="CHEBI:29105"/>
        <label>1</label>
    </ligand>
</feature>
<keyword evidence="3 12" id="KW-0479">Metal-binding</keyword>
<feature type="domain" description="Metallo-beta-lactamase" evidence="13">
    <location>
        <begin position="192"/>
        <end position="407"/>
    </location>
</feature>
<evidence type="ECO:0000313" key="16">
    <source>
        <dbReference type="EMBL" id="HHP05531.1"/>
    </source>
</evidence>
<evidence type="ECO:0000259" key="13">
    <source>
        <dbReference type="SMART" id="SM00849"/>
    </source>
</evidence>
<name>A0A7C1T5G1_THEPE</name>
<dbReference type="Pfam" id="PF17214">
    <property type="entry name" value="KH_TffA"/>
    <property type="match status" value="1"/>
</dbReference>
<comment type="caution">
    <text evidence="15">The sequence shown here is derived from an EMBL/GenBank/DDBJ whole genome shotgun (WGS) entry which is preliminary data.</text>
</comment>
<keyword evidence="11" id="KW-0804">Transcription</keyword>
<dbReference type="CDD" id="cd22532">
    <property type="entry name" value="KH-II_CPSF_arch_rpt1"/>
    <property type="match status" value="1"/>
</dbReference>
<dbReference type="GO" id="GO:0004521">
    <property type="term" value="F:RNA endonuclease activity"/>
    <property type="evidence" value="ECO:0007669"/>
    <property type="project" value="UniProtKB-UniRule"/>
</dbReference>
<dbReference type="SUPFAM" id="SSF56281">
    <property type="entry name" value="Metallo-hydrolase/oxidoreductase"/>
    <property type="match status" value="1"/>
</dbReference>
<sequence>MEHVWEAAREVREGIFTNVPQEAGIVRVEFEGPKVVIYTRNPRVFFENEGELVKRIAKTIKKRVVIRGDPGLRRKESESKEIIEKLVPKEAGLRDMFFNEETGEVEIEVLAPEKVDPFVLHRIFFETLWYPRVLRRPPVRCRTVHELRELYRASSDDRREFLKILGDRIYRKPMFEIDRVRIVALGSFQEVGRSAILVQTPEANILLDAGIKPTNEQDELPLFDLPEFSVDLLDAVVITHAHLDHCGALPLLYKYGYKGPVYMTEPTLHLAKLLFEDYLKVSNREGKRELFSARDVNSALLHAYTLSYGEVTDVAPGVRLTLYRAGHILGSAIVHLHIGEGLINAVYTGDMKFAKTMLLDPANSKFPRAEVLIMESTYGSKNDVLPSEDDARLELAKIVRDTAEKGGIVLIPVLAIGRAQEVLVGLLDLMKRGVIPQLPIFIEGMVDEVSAVHMTFPEYLSAEVRNYIYNDENPFTAENVHVIRGEEREEVVSKRPAIILATSGMLTGGPVLDYLRILAGDGSSSLVFVSYQAEGTLGRKILQGLRKLTFTDHSGKLVTVELQMRVFRVEGFSGHSDRRQLENFVRRMEPSPKLIILNHGESGKIAELRGYFLSEWFRKKYNLYLEVLAPKNAEAVRIV</sequence>
<dbReference type="PANTHER" id="PTHR11203">
    <property type="entry name" value="CLEAVAGE AND POLYADENYLATION SPECIFICITY FACTOR FAMILY MEMBER"/>
    <property type="match status" value="1"/>
</dbReference>
<evidence type="ECO:0000256" key="11">
    <source>
        <dbReference type="ARBA" id="ARBA00023163"/>
    </source>
</evidence>
<dbReference type="Gene3D" id="3.40.50.10890">
    <property type="match status" value="1"/>
</dbReference>
<dbReference type="AlphaFoldDB" id="A0A7C1T5G1"/>
<evidence type="ECO:0000259" key="14">
    <source>
        <dbReference type="SMART" id="SM01027"/>
    </source>
</evidence>
<dbReference type="GO" id="GO:0006353">
    <property type="term" value="P:DNA-templated transcription termination"/>
    <property type="evidence" value="ECO:0007669"/>
    <property type="project" value="UniProtKB-UniRule"/>
</dbReference>
<dbReference type="EMBL" id="DSKP01000023">
    <property type="protein sequence ID" value="HEB48299.1"/>
    <property type="molecule type" value="Genomic_DNA"/>
</dbReference>
<evidence type="ECO:0000256" key="4">
    <source>
        <dbReference type="ARBA" id="ARBA00022759"/>
    </source>
</evidence>
<reference evidence="15" key="1">
    <citation type="journal article" date="2020" name="mSystems">
        <title>Genome- and Community-Level Interaction Insights into Carbon Utilization and Element Cycling Functions of Hydrothermarchaeota in Hydrothermal Sediment.</title>
        <authorList>
            <person name="Zhou Z."/>
            <person name="Liu Y."/>
            <person name="Xu W."/>
            <person name="Pan J."/>
            <person name="Luo Z.H."/>
            <person name="Li M."/>
        </authorList>
    </citation>
    <scope>NUCLEOTIDE SEQUENCE [LARGE SCALE GENOMIC DNA]</scope>
    <source>
        <strain evidence="16">SpSt-1125</strain>
        <strain evidence="15">SpSt-25</strain>
    </source>
</reference>
<dbReference type="InterPro" id="IPR033769">
    <property type="entry name" value="TffA_KH"/>
</dbReference>
<keyword evidence="1 12" id="KW-0806">Transcription termination</keyword>
<dbReference type="InterPro" id="IPR022712">
    <property type="entry name" value="Beta_Casp"/>
</dbReference>
<keyword evidence="10 12" id="KW-0238">DNA-binding</keyword>
<evidence type="ECO:0000256" key="10">
    <source>
        <dbReference type="ARBA" id="ARBA00023125"/>
    </source>
</evidence>
<evidence type="ECO:0000256" key="2">
    <source>
        <dbReference type="ARBA" id="ARBA00022722"/>
    </source>
</evidence>
<feature type="binding site" evidence="12">
    <location>
        <position position="245"/>
    </location>
    <ligand>
        <name>Zn(2+)</name>
        <dbReference type="ChEBI" id="CHEBI:29105"/>
        <label>2</label>
    </ligand>
</feature>
<comment type="caution">
    <text evidence="12">Lacks conserved residue(s) required for the propagation of feature annotation.</text>
</comment>
<evidence type="ECO:0000256" key="9">
    <source>
        <dbReference type="ARBA" id="ARBA00023015"/>
    </source>
</evidence>
<dbReference type="CDD" id="cd16295">
    <property type="entry name" value="TTHA0252-CPSF-like_MBL-fold"/>
    <property type="match status" value="1"/>
</dbReference>
<evidence type="ECO:0000256" key="7">
    <source>
        <dbReference type="ARBA" id="ARBA00022839"/>
    </source>
</evidence>
<dbReference type="Pfam" id="PF16661">
    <property type="entry name" value="Lactamase_B_6"/>
    <property type="match status" value="1"/>
</dbReference>
<evidence type="ECO:0000256" key="1">
    <source>
        <dbReference type="ARBA" id="ARBA00022472"/>
    </source>
</evidence>
<dbReference type="SMART" id="SM01027">
    <property type="entry name" value="Beta-Casp"/>
    <property type="match status" value="1"/>
</dbReference>
<dbReference type="InterPro" id="IPR011108">
    <property type="entry name" value="RMMBL"/>
</dbReference>
<feature type="binding site" evidence="12">
    <location>
        <position position="240"/>
    </location>
    <ligand>
        <name>Zn(2+)</name>
        <dbReference type="ChEBI" id="CHEBI:29105"/>
        <label>1</label>
    </ligand>
</feature>
<dbReference type="NCBIfam" id="TIGR03675">
    <property type="entry name" value="arCOG00543"/>
    <property type="match status" value="1"/>
</dbReference>
<dbReference type="HAMAP" id="MF_00870">
    <property type="entry name" value="FttA"/>
    <property type="match status" value="1"/>
</dbReference>
<keyword evidence="2 12" id="KW-0540">Nuclease</keyword>
<keyword evidence="4 12" id="KW-0255">Endonuclease</keyword>
<dbReference type="Gene3D" id="3.30.300.20">
    <property type="match status" value="1"/>
</dbReference>
<dbReference type="GO" id="GO:0004532">
    <property type="term" value="F:RNA exonuclease activity"/>
    <property type="evidence" value="ECO:0007669"/>
    <property type="project" value="UniProtKB-UniRule"/>
</dbReference>
<feature type="binding site" evidence="12">
    <location>
        <position position="350"/>
    </location>
    <ligand>
        <name>Zn(2+)</name>
        <dbReference type="ChEBI" id="CHEBI:29105"/>
        <label>2</label>
    </ligand>
</feature>
<comment type="function">
    <text evidence="12">Terminates transcription on the whole genome. Termination is linked to FttA-mediated RNA cleavage and does not require NTP hydrolysis. Cleaves endonucleolytically at the RNA exit channel of RNA polymerase (RNAP); the 5'-3' exonuclease activity of this protein degrades the nascent RNA released from RNAP.</text>
</comment>
<evidence type="ECO:0000256" key="6">
    <source>
        <dbReference type="ARBA" id="ARBA00022833"/>
    </source>
</evidence>
<protein>
    <recommendedName>
        <fullName evidence="12">Transcription termination factor FttA</fullName>
        <ecNumber evidence="12">3.1.-.-</ecNumber>
    </recommendedName>
</protein>
<dbReference type="InterPro" id="IPR001279">
    <property type="entry name" value="Metallo-B-lactamas"/>
</dbReference>
<dbReference type="GO" id="GO:0008270">
    <property type="term" value="F:zinc ion binding"/>
    <property type="evidence" value="ECO:0007669"/>
    <property type="project" value="UniProtKB-UniRule"/>
</dbReference>
<dbReference type="Gene3D" id="3.30.300.230">
    <property type="match status" value="1"/>
</dbReference>
<keyword evidence="5 12" id="KW-0378">Hydrolase</keyword>
<dbReference type="PANTHER" id="PTHR11203:SF51">
    <property type="entry name" value="CLEAVAGE AND POLYADENYLATION SPECIFICITY FACTOR"/>
    <property type="match status" value="1"/>
</dbReference>
<feature type="binding site" evidence="12">
    <location>
        <position position="244"/>
    </location>
    <ligand>
        <name>Zn(2+)</name>
        <dbReference type="ChEBI" id="CHEBI:29105"/>
        <label>2</label>
    </ligand>
</feature>
<dbReference type="InterPro" id="IPR019975">
    <property type="entry name" value="aCPSF1"/>
</dbReference>
<dbReference type="InterPro" id="IPR050698">
    <property type="entry name" value="MBL"/>
</dbReference>
<evidence type="ECO:0000256" key="8">
    <source>
        <dbReference type="ARBA" id="ARBA00022884"/>
    </source>
</evidence>
<dbReference type="SMART" id="SM00849">
    <property type="entry name" value="Lactamase_B"/>
    <property type="match status" value="1"/>
</dbReference>
<evidence type="ECO:0000256" key="3">
    <source>
        <dbReference type="ARBA" id="ARBA00022723"/>
    </source>
</evidence>
<dbReference type="InterPro" id="IPR015946">
    <property type="entry name" value="KH_dom-like_a/b"/>
</dbReference>
<dbReference type="GO" id="GO:0003723">
    <property type="term" value="F:RNA binding"/>
    <property type="evidence" value="ECO:0007669"/>
    <property type="project" value="UniProtKB-UniRule"/>
</dbReference>
<evidence type="ECO:0000256" key="5">
    <source>
        <dbReference type="ARBA" id="ARBA00022801"/>
    </source>
</evidence>
<keyword evidence="8 12" id="KW-0694">RNA-binding</keyword>
<organism evidence="15">
    <name type="scientific">Thermofilum pendens</name>
    <dbReference type="NCBI Taxonomy" id="2269"/>
    <lineage>
        <taxon>Archaea</taxon>
        <taxon>Thermoproteota</taxon>
        <taxon>Thermoprotei</taxon>
        <taxon>Thermofilales</taxon>
        <taxon>Thermofilaceae</taxon>
        <taxon>Thermofilum</taxon>
    </lineage>
</organism>
<accession>A0A7C1T5G1</accession>
<feature type="binding site" evidence="12">
    <location>
        <position position="350"/>
    </location>
    <ligand>
        <name>Zn(2+)</name>
        <dbReference type="ChEBI" id="CHEBI:29105"/>
        <label>1</label>
    </ligand>
</feature>
<proteinExistence type="inferred from homology"/>
<dbReference type="EC" id="3.1.-.-" evidence="12"/>
<feature type="domain" description="Beta-Casp" evidence="14">
    <location>
        <begin position="419"/>
        <end position="541"/>
    </location>
</feature>
<comment type="similarity">
    <text evidence="12">Belongs to the metallo-beta-lactamase superfamily. RNA-metabolizing metallo-beta-lactamase-like family. FttA subfamily.</text>
</comment>
<keyword evidence="6 12" id="KW-0862">Zinc</keyword>
<keyword evidence="7 12" id="KW-0269">Exonuclease</keyword>
<evidence type="ECO:0000256" key="12">
    <source>
        <dbReference type="HAMAP-Rule" id="MF_00870"/>
    </source>
</evidence>
<feature type="binding site" evidence="12">
    <location>
        <position position="599"/>
    </location>
    <ligand>
        <name>Zn(2+)</name>
        <dbReference type="ChEBI" id="CHEBI:29105"/>
        <label>2</label>
    </ligand>
</feature>
<dbReference type="Gene3D" id="3.60.15.10">
    <property type="entry name" value="Ribonuclease Z/Hydroxyacylglutathione hydrolase-like"/>
    <property type="match status" value="1"/>
</dbReference>